<evidence type="ECO:0000313" key="2">
    <source>
        <dbReference type="Proteomes" id="UP001056120"/>
    </source>
</evidence>
<evidence type="ECO:0000313" key="1">
    <source>
        <dbReference type="EMBL" id="KAI3815103.1"/>
    </source>
</evidence>
<dbReference type="Proteomes" id="UP001056120">
    <property type="component" value="Linkage Group LG05"/>
</dbReference>
<name>A0ACB9J5Z6_9ASTR</name>
<organism evidence="1 2">
    <name type="scientific">Smallanthus sonchifolius</name>
    <dbReference type="NCBI Taxonomy" id="185202"/>
    <lineage>
        <taxon>Eukaryota</taxon>
        <taxon>Viridiplantae</taxon>
        <taxon>Streptophyta</taxon>
        <taxon>Embryophyta</taxon>
        <taxon>Tracheophyta</taxon>
        <taxon>Spermatophyta</taxon>
        <taxon>Magnoliopsida</taxon>
        <taxon>eudicotyledons</taxon>
        <taxon>Gunneridae</taxon>
        <taxon>Pentapetalae</taxon>
        <taxon>asterids</taxon>
        <taxon>campanulids</taxon>
        <taxon>Asterales</taxon>
        <taxon>Asteraceae</taxon>
        <taxon>Asteroideae</taxon>
        <taxon>Heliantheae alliance</taxon>
        <taxon>Millerieae</taxon>
        <taxon>Smallanthus</taxon>
    </lineage>
</organism>
<accession>A0ACB9J5Z6</accession>
<comment type="caution">
    <text evidence="1">The sequence shown here is derived from an EMBL/GenBank/DDBJ whole genome shotgun (WGS) entry which is preliminary data.</text>
</comment>
<reference evidence="1 2" key="2">
    <citation type="journal article" date="2022" name="Mol. Ecol. Resour.">
        <title>The genomes of chicory, endive, great burdock and yacon provide insights into Asteraceae paleo-polyploidization history and plant inulin production.</title>
        <authorList>
            <person name="Fan W."/>
            <person name="Wang S."/>
            <person name="Wang H."/>
            <person name="Wang A."/>
            <person name="Jiang F."/>
            <person name="Liu H."/>
            <person name="Zhao H."/>
            <person name="Xu D."/>
            <person name="Zhang Y."/>
        </authorList>
    </citation>
    <scope>NUCLEOTIDE SEQUENCE [LARGE SCALE GENOMIC DNA]</scope>
    <source>
        <strain evidence="2">cv. Yunnan</strain>
        <tissue evidence="1">Leaves</tissue>
    </source>
</reference>
<protein>
    <submittedName>
        <fullName evidence="1">Uncharacterized protein</fullName>
    </submittedName>
</protein>
<dbReference type="EMBL" id="CM042022">
    <property type="protein sequence ID" value="KAI3815103.1"/>
    <property type="molecule type" value="Genomic_DNA"/>
</dbReference>
<reference evidence="2" key="1">
    <citation type="journal article" date="2022" name="Mol. Ecol. Resour.">
        <title>The genomes of chicory, endive, great burdock and yacon provide insights into Asteraceae palaeo-polyploidization history and plant inulin production.</title>
        <authorList>
            <person name="Fan W."/>
            <person name="Wang S."/>
            <person name="Wang H."/>
            <person name="Wang A."/>
            <person name="Jiang F."/>
            <person name="Liu H."/>
            <person name="Zhao H."/>
            <person name="Xu D."/>
            <person name="Zhang Y."/>
        </authorList>
    </citation>
    <scope>NUCLEOTIDE SEQUENCE [LARGE SCALE GENOMIC DNA]</scope>
    <source>
        <strain evidence="2">cv. Yunnan</strain>
    </source>
</reference>
<proteinExistence type="predicted"/>
<keyword evidence="2" id="KW-1185">Reference proteome</keyword>
<sequence length="186" mass="21320">MTEQEIIETLAREVAKAMRDVLPTIVDGVKGSVVATQHHEENVDYRLFDDNEHANETENEHDDGGEETESEYEDKNGEGHSTFERIAHVYARISDVYSNGSEMKWEGTQSESKKRDSRFRRKVSGRDVTQCKRCNRFHKGECWLGPLKCYICGKGHAPSYCLDRTTQVLHQGTRHDGDDNGQVWDE</sequence>
<gene>
    <name evidence="1" type="ORF">L1987_14759</name>
</gene>